<organism evidence="4 5">
    <name type="scientific">Fusarium sarcochroum</name>
    <dbReference type="NCBI Taxonomy" id="1208366"/>
    <lineage>
        <taxon>Eukaryota</taxon>
        <taxon>Fungi</taxon>
        <taxon>Dikarya</taxon>
        <taxon>Ascomycota</taxon>
        <taxon>Pezizomycotina</taxon>
        <taxon>Sordariomycetes</taxon>
        <taxon>Hypocreomycetidae</taxon>
        <taxon>Hypocreales</taxon>
        <taxon>Nectriaceae</taxon>
        <taxon>Fusarium</taxon>
        <taxon>Fusarium lateritium species complex</taxon>
    </lineage>
</organism>
<name>A0A8H4SZ78_9HYPO</name>
<comment type="similarity">
    <text evidence="1">Belongs to the zinc-containing alcohol dehydrogenase family.</text>
</comment>
<sequence length="354" mass="37779">MVSTPSEHNKALYVDQESHFSVQDNVSSLETNGQELLIENKYSGINAADIRHATDLGIRPNVIGYDFCGRVLSSPPGSKLEPNDVVAGYTPTGLGRQSKYGTHQSHLVCPEDMAYKVPENLPETHAGSLTVVAMTAADVIFNLFGFPLPSSPGNHQRPILIWGASSSVGICAVQFAKASGCQNIFVTASPGRHELLGSLGATHTFDYASPTVVKDIIAAVEALGHGSIGHALDSVGVQSPSSSALLEQCVSDPSAVLAATIPYPKFKMPVATTKDDWEIHPLGAPGPVRIPARPEDHWNAWKALEWAIDSYGKGFKLPVVRVFDGTAEEALEEVVAVETMKRGSGKVVIHHPMT</sequence>
<dbReference type="InterPro" id="IPR011032">
    <property type="entry name" value="GroES-like_sf"/>
</dbReference>
<dbReference type="EMBL" id="JABEXW010001055">
    <property type="protein sequence ID" value="KAF4948340.1"/>
    <property type="molecule type" value="Genomic_DNA"/>
</dbReference>
<reference evidence="4" key="2">
    <citation type="submission" date="2020-05" db="EMBL/GenBank/DDBJ databases">
        <authorList>
            <person name="Kim H.-S."/>
            <person name="Proctor R.H."/>
            <person name="Brown D.W."/>
        </authorList>
    </citation>
    <scope>NUCLEOTIDE SEQUENCE</scope>
    <source>
        <strain evidence="4">NRRL 20472</strain>
    </source>
</reference>
<dbReference type="InterPro" id="IPR047122">
    <property type="entry name" value="Trans-enoyl_RdTase-like"/>
</dbReference>
<dbReference type="InterPro" id="IPR036291">
    <property type="entry name" value="NAD(P)-bd_dom_sf"/>
</dbReference>
<dbReference type="SUPFAM" id="SSF51735">
    <property type="entry name" value="NAD(P)-binding Rossmann-fold domains"/>
    <property type="match status" value="1"/>
</dbReference>
<dbReference type="Pfam" id="PF00107">
    <property type="entry name" value="ADH_zinc_N"/>
    <property type="match status" value="1"/>
</dbReference>
<dbReference type="OrthoDB" id="10257049at2759"/>
<evidence type="ECO:0000256" key="2">
    <source>
        <dbReference type="ARBA" id="ARBA00023002"/>
    </source>
</evidence>
<dbReference type="InterPro" id="IPR013154">
    <property type="entry name" value="ADH-like_N"/>
</dbReference>
<gene>
    <name evidence="4" type="ORF">FSARC_13766</name>
</gene>
<dbReference type="InterPro" id="IPR013149">
    <property type="entry name" value="ADH-like_C"/>
</dbReference>
<evidence type="ECO:0000313" key="4">
    <source>
        <dbReference type="EMBL" id="KAF4948340.1"/>
    </source>
</evidence>
<dbReference type="AlphaFoldDB" id="A0A8H4SZ78"/>
<protein>
    <recommendedName>
        <fullName evidence="3">Enoyl reductase (ER) domain-containing protein</fullName>
    </recommendedName>
</protein>
<dbReference type="Proteomes" id="UP000622797">
    <property type="component" value="Unassembled WGS sequence"/>
</dbReference>
<dbReference type="GO" id="GO:0016651">
    <property type="term" value="F:oxidoreductase activity, acting on NAD(P)H"/>
    <property type="evidence" value="ECO:0007669"/>
    <property type="project" value="InterPro"/>
</dbReference>
<accession>A0A8H4SZ78</accession>
<dbReference type="Gene3D" id="3.90.180.10">
    <property type="entry name" value="Medium-chain alcohol dehydrogenases, catalytic domain"/>
    <property type="match status" value="1"/>
</dbReference>
<evidence type="ECO:0000256" key="1">
    <source>
        <dbReference type="ARBA" id="ARBA00008072"/>
    </source>
</evidence>
<dbReference type="InterPro" id="IPR020843">
    <property type="entry name" value="ER"/>
</dbReference>
<reference evidence="4" key="1">
    <citation type="journal article" date="2020" name="BMC Genomics">
        <title>Correction to: Identification and distribution of gene clusters required for synthesis of sphingolipid metabolism inhibitors in diverse species of the filamentous fungus Fusarium.</title>
        <authorList>
            <person name="Kim H.S."/>
            <person name="Lohmar J.M."/>
            <person name="Busman M."/>
            <person name="Brown D.W."/>
            <person name="Naumann T.A."/>
            <person name="Divon H.H."/>
            <person name="Lysoe E."/>
            <person name="Uhlig S."/>
            <person name="Proctor R.H."/>
        </authorList>
    </citation>
    <scope>NUCLEOTIDE SEQUENCE</scope>
    <source>
        <strain evidence="4">NRRL 20472</strain>
    </source>
</reference>
<dbReference type="SUPFAM" id="SSF50129">
    <property type="entry name" value="GroES-like"/>
    <property type="match status" value="1"/>
</dbReference>
<dbReference type="SMART" id="SM00829">
    <property type="entry name" value="PKS_ER"/>
    <property type="match status" value="1"/>
</dbReference>
<proteinExistence type="inferred from homology"/>
<keyword evidence="2" id="KW-0560">Oxidoreductase</keyword>
<keyword evidence="5" id="KW-1185">Reference proteome</keyword>
<dbReference type="CDD" id="cd08249">
    <property type="entry name" value="enoyl_reductase_like"/>
    <property type="match status" value="1"/>
</dbReference>
<dbReference type="Gene3D" id="3.40.50.720">
    <property type="entry name" value="NAD(P)-binding Rossmann-like Domain"/>
    <property type="match status" value="1"/>
</dbReference>
<comment type="caution">
    <text evidence="4">The sequence shown here is derived from an EMBL/GenBank/DDBJ whole genome shotgun (WGS) entry which is preliminary data.</text>
</comment>
<feature type="domain" description="Enoyl reductase (ER)" evidence="3">
    <location>
        <begin position="17"/>
        <end position="349"/>
    </location>
</feature>
<dbReference type="Pfam" id="PF08240">
    <property type="entry name" value="ADH_N"/>
    <property type="match status" value="1"/>
</dbReference>
<dbReference type="PANTHER" id="PTHR45348">
    <property type="entry name" value="HYPOTHETICAL OXIDOREDUCTASE (EUROFUNG)"/>
    <property type="match status" value="1"/>
</dbReference>
<evidence type="ECO:0000313" key="5">
    <source>
        <dbReference type="Proteomes" id="UP000622797"/>
    </source>
</evidence>
<evidence type="ECO:0000259" key="3">
    <source>
        <dbReference type="SMART" id="SM00829"/>
    </source>
</evidence>
<dbReference type="PANTHER" id="PTHR45348:SF7">
    <property type="entry name" value="ZINC BINDING OXIDOREDUCTASE, PUTATIVE-RELATED"/>
    <property type="match status" value="1"/>
</dbReference>